<evidence type="ECO:0000256" key="4">
    <source>
        <dbReference type="SAM" id="SignalP"/>
    </source>
</evidence>
<name>A0A2P8HSA3_CHINA</name>
<keyword evidence="1" id="KW-0677">Repeat</keyword>
<dbReference type="PROSITE" id="PS50005">
    <property type="entry name" value="TPR"/>
    <property type="match status" value="1"/>
</dbReference>
<feature type="repeat" description="TPR" evidence="3">
    <location>
        <begin position="57"/>
        <end position="90"/>
    </location>
</feature>
<evidence type="ECO:0000256" key="2">
    <source>
        <dbReference type="ARBA" id="ARBA00022803"/>
    </source>
</evidence>
<reference evidence="5 6" key="1">
    <citation type="submission" date="2018-03" db="EMBL/GenBank/DDBJ databases">
        <title>Genomic Encyclopedia of Archaeal and Bacterial Type Strains, Phase II (KMG-II): from individual species to whole genera.</title>
        <authorList>
            <person name="Goeker M."/>
        </authorList>
    </citation>
    <scope>NUCLEOTIDE SEQUENCE [LARGE SCALE GENOMIC DNA]</scope>
    <source>
        <strain evidence="5 6">DSM 24859</strain>
    </source>
</reference>
<feature type="chain" id="PRO_5015161342" evidence="4">
    <location>
        <begin position="24"/>
        <end position="381"/>
    </location>
</feature>
<keyword evidence="6" id="KW-1185">Reference proteome</keyword>
<dbReference type="Gene3D" id="1.25.40.10">
    <property type="entry name" value="Tetratricopeptide repeat domain"/>
    <property type="match status" value="2"/>
</dbReference>
<evidence type="ECO:0000256" key="3">
    <source>
        <dbReference type="PROSITE-ProRule" id="PRU00339"/>
    </source>
</evidence>
<dbReference type="PANTHER" id="PTHR45586:SF1">
    <property type="entry name" value="LIPOPOLYSACCHARIDE ASSEMBLY PROTEIN B"/>
    <property type="match status" value="1"/>
</dbReference>
<dbReference type="RefSeq" id="WP_106526370.1">
    <property type="nucleotide sequence ID" value="NZ_PYAW01000001.1"/>
</dbReference>
<dbReference type="Proteomes" id="UP000240971">
    <property type="component" value="Unassembled WGS sequence"/>
</dbReference>
<dbReference type="EMBL" id="PYAW01000001">
    <property type="protein sequence ID" value="PSL49110.1"/>
    <property type="molecule type" value="Genomic_DNA"/>
</dbReference>
<evidence type="ECO:0000313" key="6">
    <source>
        <dbReference type="Proteomes" id="UP000240971"/>
    </source>
</evidence>
<dbReference type="InterPro" id="IPR011990">
    <property type="entry name" value="TPR-like_helical_dom_sf"/>
</dbReference>
<dbReference type="PANTHER" id="PTHR45586">
    <property type="entry name" value="TPR REPEAT-CONTAINING PROTEIN PA4667"/>
    <property type="match status" value="1"/>
</dbReference>
<evidence type="ECO:0000313" key="5">
    <source>
        <dbReference type="EMBL" id="PSL49110.1"/>
    </source>
</evidence>
<sequence>MHRPLVLFASLILLISSIQPTQAQQTIDRTLLMEYLQNQQYENAISYLQPKVQADDSKQLSLLGYTFYLAGKIKEAAANYEKVLQLDSNNIVAHQYLATICMQQENPLPAIAHYLRITQLQPGNANGFKQLSFACFAAQQPDTAFIWLQKAYILNPTDPKVVARLGEEWVDRKNYLRADAILSTFLRNDSLQPTVIMTAVRASFFLKDYVRCTTLGEQLMRMNIASPNTFSYVTAAYFNLKHYQQCIDLYTYLVAHKAESETIMYYAAMAYTELKKYTLSNDLLLVCINLAKSKNLDSYYSGMAVNYEGLHQFKPAVASLDTAYYLFHQPLRQYSIGRIYEVHLKNKPTATRYYKRYLQQGNPANPEEAKIYRYLRSNIEK</sequence>
<keyword evidence="2 3" id="KW-0802">TPR repeat</keyword>
<organism evidence="5 6">
    <name type="scientific">Chitinophaga niastensis</name>
    <dbReference type="NCBI Taxonomy" id="536980"/>
    <lineage>
        <taxon>Bacteria</taxon>
        <taxon>Pseudomonadati</taxon>
        <taxon>Bacteroidota</taxon>
        <taxon>Chitinophagia</taxon>
        <taxon>Chitinophagales</taxon>
        <taxon>Chitinophagaceae</taxon>
        <taxon>Chitinophaga</taxon>
    </lineage>
</organism>
<protein>
    <submittedName>
        <fullName evidence="5">Tfp pilus assembly protein PilF</fullName>
    </submittedName>
</protein>
<comment type="caution">
    <text evidence="5">The sequence shown here is derived from an EMBL/GenBank/DDBJ whole genome shotgun (WGS) entry which is preliminary data.</text>
</comment>
<dbReference type="OrthoDB" id="680903at2"/>
<accession>A0A2P8HSA3</accession>
<keyword evidence="4" id="KW-0732">Signal</keyword>
<dbReference type="AlphaFoldDB" id="A0A2P8HSA3"/>
<proteinExistence type="predicted"/>
<evidence type="ECO:0000256" key="1">
    <source>
        <dbReference type="ARBA" id="ARBA00022737"/>
    </source>
</evidence>
<dbReference type="SMART" id="SM00028">
    <property type="entry name" value="TPR"/>
    <property type="match status" value="5"/>
</dbReference>
<dbReference type="InterPro" id="IPR051012">
    <property type="entry name" value="CellSynth/LPSAsmb/PSIAsmb"/>
</dbReference>
<gene>
    <name evidence="5" type="ORF">CLV51_101440</name>
</gene>
<dbReference type="InterPro" id="IPR019734">
    <property type="entry name" value="TPR_rpt"/>
</dbReference>
<feature type="signal peptide" evidence="4">
    <location>
        <begin position="1"/>
        <end position="23"/>
    </location>
</feature>
<dbReference type="SUPFAM" id="SSF48452">
    <property type="entry name" value="TPR-like"/>
    <property type="match status" value="2"/>
</dbReference>